<dbReference type="Gene3D" id="2.40.70.10">
    <property type="entry name" value="Acid Proteases"/>
    <property type="match status" value="1"/>
</dbReference>
<dbReference type="SUPFAM" id="SSF50630">
    <property type="entry name" value="Acid proteases"/>
    <property type="match status" value="1"/>
</dbReference>
<dbReference type="EMBL" id="JAFIRN010000002">
    <property type="protein sequence ID" value="KAG5855118.1"/>
    <property type="molecule type" value="Genomic_DNA"/>
</dbReference>
<name>A0A9D3S552_ANGAN</name>
<evidence type="ECO:0008006" key="3">
    <source>
        <dbReference type="Google" id="ProtNLM"/>
    </source>
</evidence>
<gene>
    <name evidence="1" type="ORF">ANANG_G00045560</name>
</gene>
<reference evidence="1" key="1">
    <citation type="submission" date="2021-01" db="EMBL/GenBank/DDBJ databases">
        <title>A chromosome-scale assembly of European eel, Anguilla anguilla.</title>
        <authorList>
            <person name="Henkel C."/>
            <person name="Jong-Raadsen S.A."/>
            <person name="Dufour S."/>
            <person name="Weltzien F.-A."/>
            <person name="Palstra A.P."/>
            <person name="Pelster B."/>
            <person name="Spaink H.P."/>
            <person name="Van Den Thillart G.E."/>
            <person name="Jansen H."/>
            <person name="Zahm M."/>
            <person name="Klopp C."/>
            <person name="Cedric C."/>
            <person name="Louis A."/>
            <person name="Berthelot C."/>
            <person name="Parey E."/>
            <person name="Roest Crollius H."/>
            <person name="Montfort J."/>
            <person name="Robinson-Rechavi M."/>
            <person name="Bucao C."/>
            <person name="Bouchez O."/>
            <person name="Gislard M."/>
            <person name="Lluch J."/>
            <person name="Milhes M."/>
            <person name="Lampietro C."/>
            <person name="Lopez Roques C."/>
            <person name="Donnadieu C."/>
            <person name="Braasch I."/>
            <person name="Desvignes T."/>
            <person name="Postlethwait J."/>
            <person name="Bobe J."/>
            <person name="Guiguen Y."/>
            <person name="Dirks R."/>
        </authorList>
    </citation>
    <scope>NUCLEOTIDE SEQUENCE</scope>
    <source>
        <strain evidence="1">Tag_6206</strain>
        <tissue evidence="1">Liver</tissue>
    </source>
</reference>
<organism evidence="1 2">
    <name type="scientific">Anguilla anguilla</name>
    <name type="common">European freshwater eel</name>
    <name type="synonym">Muraena anguilla</name>
    <dbReference type="NCBI Taxonomy" id="7936"/>
    <lineage>
        <taxon>Eukaryota</taxon>
        <taxon>Metazoa</taxon>
        <taxon>Chordata</taxon>
        <taxon>Craniata</taxon>
        <taxon>Vertebrata</taxon>
        <taxon>Euteleostomi</taxon>
        <taxon>Actinopterygii</taxon>
        <taxon>Neopterygii</taxon>
        <taxon>Teleostei</taxon>
        <taxon>Anguilliformes</taxon>
        <taxon>Anguillidae</taxon>
        <taxon>Anguilla</taxon>
    </lineage>
</organism>
<protein>
    <recommendedName>
        <fullName evidence="3">Peptidase A2 domain-containing protein</fullName>
    </recommendedName>
</protein>
<feature type="non-terminal residue" evidence="1">
    <location>
        <position position="122"/>
    </location>
</feature>
<evidence type="ECO:0000313" key="2">
    <source>
        <dbReference type="Proteomes" id="UP001044222"/>
    </source>
</evidence>
<dbReference type="Proteomes" id="UP001044222">
    <property type="component" value="Unassembled WGS sequence"/>
</dbReference>
<proteinExistence type="predicted"/>
<evidence type="ECO:0000313" key="1">
    <source>
        <dbReference type="EMBL" id="KAG5855118.1"/>
    </source>
</evidence>
<dbReference type="AlphaFoldDB" id="A0A9D3S552"/>
<accession>A0A9D3S552</accession>
<keyword evidence="2" id="KW-1185">Reference proteome</keyword>
<dbReference type="InterPro" id="IPR021109">
    <property type="entry name" value="Peptidase_aspartic_dom_sf"/>
</dbReference>
<sequence>MHKLLRNRIRQLEMEVERNMKTGSTEVATYASHLSLPRQAKLTALIGKKCMVDCSLEGVATQALWDTGSQVTIINEKWRKSRLPHIQLRSTDEILGENGTIVGRAVNDTPIPFAGWVELQFK</sequence>
<comment type="caution">
    <text evidence="1">The sequence shown here is derived from an EMBL/GenBank/DDBJ whole genome shotgun (WGS) entry which is preliminary data.</text>
</comment>